<evidence type="ECO:0000313" key="2">
    <source>
        <dbReference type="EMBL" id="MCI45850.1"/>
    </source>
</evidence>
<protein>
    <submittedName>
        <fullName evidence="2">Uncharacterized protein</fullName>
    </submittedName>
</protein>
<dbReference type="Proteomes" id="UP000265520">
    <property type="component" value="Unassembled WGS sequence"/>
</dbReference>
<accession>A0A392SD24</accession>
<feature type="non-terminal residue" evidence="2">
    <location>
        <position position="94"/>
    </location>
</feature>
<dbReference type="EMBL" id="LXQA010349532">
    <property type="protein sequence ID" value="MCI45850.1"/>
    <property type="molecule type" value="Genomic_DNA"/>
</dbReference>
<evidence type="ECO:0000256" key="1">
    <source>
        <dbReference type="SAM" id="MobiDB-lite"/>
    </source>
</evidence>
<feature type="compositionally biased region" description="Basic and acidic residues" evidence="1">
    <location>
        <begin position="25"/>
        <end position="44"/>
    </location>
</feature>
<evidence type="ECO:0000313" key="3">
    <source>
        <dbReference type="Proteomes" id="UP000265520"/>
    </source>
</evidence>
<keyword evidence="3" id="KW-1185">Reference proteome</keyword>
<reference evidence="2 3" key="1">
    <citation type="journal article" date="2018" name="Front. Plant Sci.">
        <title>Red Clover (Trifolium pratense) and Zigzag Clover (T. medium) - A Picture of Genomic Similarities and Differences.</title>
        <authorList>
            <person name="Dluhosova J."/>
            <person name="Istvanek J."/>
            <person name="Nedelnik J."/>
            <person name="Repkova J."/>
        </authorList>
    </citation>
    <scope>NUCLEOTIDE SEQUENCE [LARGE SCALE GENOMIC DNA]</scope>
    <source>
        <strain evidence="3">cv. 10/8</strain>
        <tissue evidence="2">Leaf</tissue>
    </source>
</reference>
<name>A0A392SD24_9FABA</name>
<organism evidence="2 3">
    <name type="scientific">Trifolium medium</name>
    <dbReference type="NCBI Taxonomy" id="97028"/>
    <lineage>
        <taxon>Eukaryota</taxon>
        <taxon>Viridiplantae</taxon>
        <taxon>Streptophyta</taxon>
        <taxon>Embryophyta</taxon>
        <taxon>Tracheophyta</taxon>
        <taxon>Spermatophyta</taxon>
        <taxon>Magnoliopsida</taxon>
        <taxon>eudicotyledons</taxon>
        <taxon>Gunneridae</taxon>
        <taxon>Pentapetalae</taxon>
        <taxon>rosids</taxon>
        <taxon>fabids</taxon>
        <taxon>Fabales</taxon>
        <taxon>Fabaceae</taxon>
        <taxon>Papilionoideae</taxon>
        <taxon>50 kb inversion clade</taxon>
        <taxon>NPAAA clade</taxon>
        <taxon>Hologalegina</taxon>
        <taxon>IRL clade</taxon>
        <taxon>Trifolieae</taxon>
        <taxon>Trifolium</taxon>
    </lineage>
</organism>
<comment type="caution">
    <text evidence="2">The sequence shown here is derived from an EMBL/GenBank/DDBJ whole genome shotgun (WGS) entry which is preliminary data.</text>
</comment>
<sequence>MNNVNFGHYRVRARVASFDRTYTGEGRRPEPGRLGLLKDTDGLVRTDGNNNTTRLEGHKGVVDRSVETGTWARKGGTIEVVSVKGGASSPEAVQ</sequence>
<proteinExistence type="predicted"/>
<dbReference type="AlphaFoldDB" id="A0A392SD24"/>
<feature type="region of interest" description="Disordered" evidence="1">
    <location>
        <begin position="22"/>
        <end position="56"/>
    </location>
</feature>